<dbReference type="EMBL" id="KV453849">
    <property type="protein sequence ID" value="ODV86884.1"/>
    <property type="molecule type" value="Genomic_DNA"/>
</dbReference>
<dbReference type="Proteomes" id="UP000094801">
    <property type="component" value="Unassembled WGS sequence"/>
</dbReference>
<evidence type="ECO:0000313" key="2">
    <source>
        <dbReference type="EMBL" id="ODV86884.1"/>
    </source>
</evidence>
<dbReference type="STRING" id="983967.A0A1E4T557"/>
<dbReference type="PANTHER" id="PTHR35204">
    <property type="entry name" value="YALI0A21131P"/>
    <property type="match status" value="1"/>
</dbReference>
<feature type="region of interest" description="Disordered" evidence="1">
    <location>
        <begin position="155"/>
        <end position="206"/>
    </location>
</feature>
<protein>
    <submittedName>
        <fullName evidence="2">Uncharacterized protein</fullName>
    </submittedName>
</protein>
<dbReference type="AlphaFoldDB" id="A0A1E4T557"/>
<dbReference type="PANTHER" id="PTHR35204:SF1">
    <property type="entry name" value="ENTEROTOXIN"/>
    <property type="match status" value="1"/>
</dbReference>
<reference evidence="3" key="1">
    <citation type="submission" date="2016-04" db="EMBL/GenBank/DDBJ databases">
        <title>Comparative genomics of biotechnologically important yeasts.</title>
        <authorList>
            <consortium name="DOE Joint Genome Institute"/>
            <person name="Riley R."/>
            <person name="Haridas S."/>
            <person name="Wolfe K.H."/>
            <person name="Lopes M.R."/>
            <person name="Hittinger C.T."/>
            <person name="Goker M."/>
            <person name="Salamov A."/>
            <person name="Wisecaver J."/>
            <person name="Long T.M."/>
            <person name="Aerts A.L."/>
            <person name="Barry K."/>
            <person name="Choi C."/>
            <person name="Clum A."/>
            <person name="Coughlan A.Y."/>
            <person name="Deshpande S."/>
            <person name="Douglass A.P."/>
            <person name="Hanson S.J."/>
            <person name="Klenk H.-P."/>
            <person name="Labutti K."/>
            <person name="Lapidus A."/>
            <person name="Lindquist E."/>
            <person name="Lipzen A."/>
            <person name="Meier-Kolthoff J.P."/>
            <person name="Ohm R.A."/>
            <person name="Otillar R.P."/>
            <person name="Pangilinan J."/>
            <person name="Peng Y."/>
            <person name="Rokas A."/>
            <person name="Rosa C.A."/>
            <person name="Scheuner C."/>
            <person name="Sibirny A.A."/>
            <person name="Slot J.C."/>
            <person name="Stielow J.B."/>
            <person name="Sun H."/>
            <person name="Kurtzman C.P."/>
            <person name="Blackwell M."/>
            <person name="Grigoriev I.V."/>
            <person name="Jeffries T.W."/>
        </authorList>
    </citation>
    <scope>NUCLEOTIDE SEQUENCE [LARGE SCALE GENOMIC DNA]</scope>
    <source>
        <strain evidence="3">NRRL YB-2248</strain>
    </source>
</reference>
<name>A0A1E4T557_9ASCO</name>
<keyword evidence="3" id="KW-1185">Reference proteome</keyword>
<evidence type="ECO:0000256" key="1">
    <source>
        <dbReference type="SAM" id="MobiDB-lite"/>
    </source>
</evidence>
<accession>A0A1E4T557</accession>
<gene>
    <name evidence="2" type="ORF">CANARDRAFT_27246</name>
</gene>
<dbReference type="OrthoDB" id="10261782at2759"/>
<feature type="compositionally biased region" description="Gly residues" evidence="1">
    <location>
        <begin position="158"/>
        <end position="206"/>
    </location>
</feature>
<proteinExistence type="predicted"/>
<evidence type="ECO:0000313" key="3">
    <source>
        <dbReference type="Proteomes" id="UP000094801"/>
    </source>
</evidence>
<sequence length="638" mass="70652">MNHIFSKLNLDQGYQALANNLTERKPTLLRNCLLGGIILNLLFFIYQTTPHKKQHNSHTKLPSLYSDLNSHNYNEYLQDIDFLNASAIFNEVSNAVKQKNADLNPISVSFFPAYIPEGTLLYHSTHGGGEIPTSFEWVAMDYEFSYNFAHFNRNKPRGGPGGGPGGPGGGPGGPGGGPGKGPGGGGGGPGKHHPGGPGKGPGGPGWGNSDSYMLTFQVVKPLDKLIYLGGASAAKTSTGEMDTQFLLSQIENYEDFDEGVGAKEICAWGKANGGLDGIIRLEIGFEIIICDFYEKLELVSDLRMTNLTNTLGFPVEKFDSLPEDGDEDASSLIKRDEEKNVDDSNAQRSHVIDILEAMTGYEQYEAGKRVYDGDQRILLDFSKFVTPLNKTYLDPDTYTRRIDKLPSDLKKEILNDVKNMLQTPNDPYSSTNWQVITYGIVEKFGPMLLNLNSSLHIYDSHHDLGILGTNLTTYTFNFIRRYLKEPEYELTDELKKFAIWDYAHPLQPLKSKADHLIWNSIVEVQTVVLEAVNEVYLLGKKLINHSYNDGALDENIDHLIIETKAKLDELLAILDWSVFYQCTNVCKSNEICFIPTWGPSPLGWGGSDLGYVVGDDGIKRISKECVCLGYNKLMGSGL</sequence>
<dbReference type="InterPro" id="IPR038921">
    <property type="entry name" value="YOR389W-like"/>
</dbReference>
<organism evidence="2 3">
    <name type="scientific">[Candida] arabinofermentans NRRL YB-2248</name>
    <dbReference type="NCBI Taxonomy" id="983967"/>
    <lineage>
        <taxon>Eukaryota</taxon>
        <taxon>Fungi</taxon>
        <taxon>Dikarya</taxon>
        <taxon>Ascomycota</taxon>
        <taxon>Saccharomycotina</taxon>
        <taxon>Pichiomycetes</taxon>
        <taxon>Pichiales</taxon>
        <taxon>Pichiaceae</taxon>
        <taxon>Ogataea</taxon>
        <taxon>Ogataea/Candida clade</taxon>
    </lineage>
</organism>